<evidence type="ECO:0000313" key="1">
    <source>
        <dbReference type="EMBL" id="GAG03649.1"/>
    </source>
</evidence>
<dbReference type="AlphaFoldDB" id="X0UCZ3"/>
<feature type="non-terminal residue" evidence="1">
    <location>
        <position position="85"/>
    </location>
</feature>
<proteinExistence type="predicted"/>
<reference evidence="1" key="1">
    <citation type="journal article" date="2014" name="Front. Microbiol.">
        <title>High frequency of phylogenetically diverse reductive dehalogenase-homologous genes in deep subseafloor sedimentary metagenomes.</title>
        <authorList>
            <person name="Kawai M."/>
            <person name="Futagami T."/>
            <person name="Toyoda A."/>
            <person name="Takaki Y."/>
            <person name="Nishi S."/>
            <person name="Hori S."/>
            <person name="Arai W."/>
            <person name="Tsubouchi T."/>
            <person name="Morono Y."/>
            <person name="Uchiyama I."/>
            <person name="Ito T."/>
            <person name="Fujiyama A."/>
            <person name="Inagaki F."/>
            <person name="Takami H."/>
        </authorList>
    </citation>
    <scope>NUCLEOTIDE SEQUENCE</scope>
    <source>
        <strain evidence="1">Expedition CK06-06</strain>
    </source>
</reference>
<organism evidence="1">
    <name type="scientific">marine sediment metagenome</name>
    <dbReference type="NCBI Taxonomy" id="412755"/>
    <lineage>
        <taxon>unclassified sequences</taxon>
        <taxon>metagenomes</taxon>
        <taxon>ecological metagenomes</taxon>
    </lineage>
</organism>
<sequence>MPKVCKDGRIWGQNNKEAGSHLGILRSKSHSYKRKLTLKENSERWNSYGLKTRYRKGQIAWNKGKKYPQITGEKHPNWLGGISRE</sequence>
<comment type="caution">
    <text evidence="1">The sequence shown here is derived from an EMBL/GenBank/DDBJ whole genome shotgun (WGS) entry which is preliminary data.</text>
</comment>
<name>X0UCZ3_9ZZZZ</name>
<gene>
    <name evidence="1" type="ORF">S01H1_45898</name>
</gene>
<evidence type="ECO:0008006" key="2">
    <source>
        <dbReference type="Google" id="ProtNLM"/>
    </source>
</evidence>
<accession>X0UCZ3</accession>
<protein>
    <recommendedName>
        <fullName evidence="2">Nuclease associated modular domain-containing protein</fullName>
    </recommendedName>
</protein>
<dbReference type="EMBL" id="BARS01029363">
    <property type="protein sequence ID" value="GAG03649.1"/>
    <property type="molecule type" value="Genomic_DNA"/>
</dbReference>